<sequence>MSLTHDNNLRLTTWMLVVVLLLSWGQGALAGLGQHSMPMGEDSHRVMADGHHCHMPKMADLQCHCDTGHLNLRQALPQRDSDLLGFERIDRSVLVSKDLADLRPVRGPPRDEILFSFSAPPVPIPPRLSFCCLRI</sequence>
<dbReference type="EMBL" id="CP090569">
    <property type="protein sequence ID" value="USF88649.1"/>
    <property type="molecule type" value="Genomic_DNA"/>
</dbReference>
<keyword evidence="2" id="KW-1185">Reference proteome</keyword>
<proteinExistence type="predicted"/>
<protein>
    <submittedName>
        <fullName evidence="1">Uncharacterized protein</fullName>
    </submittedName>
</protein>
<evidence type="ECO:0000313" key="1">
    <source>
        <dbReference type="EMBL" id="USF88649.1"/>
    </source>
</evidence>
<dbReference type="AlphaFoldDB" id="A0A9J7A116"/>
<gene>
    <name evidence="1" type="ORF">L0Y14_05305</name>
</gene>
<evidence type="ECO:0000313" key="2">
    <source>
        <dbReference type="Proteomes" id="UP001056649"/>
    </source>
</evidence>
<dbReference type="RefSeq" id="WP_005965752.1">
    <property type="nucleotide sequence ID" value="NZ_CP090569.1"/>
</dbReference>
<organism evidence="1 2">
    <name type="scientific">Candidatus Endoriftia persephonae</name>
    <dbReference type="NCBI Taxonomy" id="393765"/>
    <lineage>
        <taxon>Bacteria</taxon>
        <taxon>Pseudomonadati</taxon>
        <taxon>Pseudomonadota</taxon>
        <taxon>Gammaproteobacteria</taxon>
        <taxon>Chromatiales</taxon>
        <taxon>Sedimenticolaceae</taxon>
        <taxon>Candidatus Endoriftia</taxon>
    </lineage>
</organism>
<dbReference type="Proteomes" id="UP001056649">
    <property type="component" value="Chromosome"/>
</dbReference>
<dbReference type="KEGG" id="eps:L0Y14_05305"/>
<reference evidence="1" key="1">
    <citation type="journal article" date="2022" name="Mol. Ecol. Resour.">
        <title>The complete and closed genome of the facultative generalist Candidatus Endoriftia persephone from deep-sea hydrothermal vents.</title>
        <authorList>
            <person name="de Oliveira A.L."/>
            <person name="Srivastava A."/>
            <person name="Espada-Hinojosa S."/>
            <person name="Bright M."/>
        </authorList>
    </citation>
    <scope>NUCLEOTIDE SEQUENCE</scope>
    <source>
        <strain evidence="1">Tica-EPR-9o50.N</strain>
    </source>
</reference>
<accession>A0A9J7A116</accession>
<name>A0A9J7A116_9GAMM</name>